<comment type="caution">
    <text evidence="1">The sequence shown here is derived from an EMBL/GenBank/DDBJ whole genome shotgun (WGS) entry which is preliminary data.</text>
</comment>
<dbReference type="EMBL" id="JAKZBV010000001">
    <property type="protein sequence ID" value="MCH6471549.1"/>
    <property type="molecule type" value="Genomic_DNA"/>
</dbReference>
<organism evidence="1 2">
    <name type="scientific">Sinomonas terrae</name>
    <dbReference type="NCBI Taxonomy" id="2908838"/>
    <lineage>
        <taxon>Bacteria</taxon>
        <taxon>Bacillati</taxon>
        <taxon>Actinomycetota</taxon>
        <taxon>Actinomycetes</taxon>
        <taxon>Micrococcales</taxon>
        <taxon>Micrococcaceae</taxon>
        <taxon>Sinomonas</taxon>
    </lineage>
</organism>
<accession>A0ABS9U4C3</accession>
<keyword evidence="2" id="KW-1185">Reference proteome</keyword>
<gene>
    <name evidence="1" type="ORF">L0M17_16440</name>
</gene>
<evidence type="ECO:0000313" key="2">
    <source>
        <dbReference type="Proteomes" id="UP001202922"/>
    </source>
</evidence>
<protein>
    <submittedName>
        <fullName evidence="1">Uncharacterized protein</fullName>
    </submittedName>
</protein>
<dbReference type="Proteomes" id="UP001202922">
    <property type="component" value="Unassembled WGS sequence"/>
</dbReference>
<proteinExistence type="predicted"/>
<dbReference type="RefSeq" id="WP_241055409.1">
    <property type="nucleotide sequence ID" value="NZ_JAKZBV010000001.1"/>
</dbReference>
<sequence>MNTAIASAQGYLDGLYKPLPDGQSVQSEDYGLPLRVYFPEYRQWVLLGQGRAGDCIPQCTGASSITPVTASTTTEAYAVSFSSPSKSDALRVTVSLDWAYRPGQFSITLSTPQLNDRSTSAQLWLDDVPLATYSSGSPAVSMTRSFPTAERSLLRSLRYTVRHGTQEAYLYTTSLGDSARADRLAAFLRANGFTPGVDLRATIFGQGRNLPEDLPFLSSGPDNAYADCDHIPAPGTTAYPYTSKVCSLGVDTFLLAGRRDPFLQATQALQTLTNHSDPNSPYPPLVSLGLEGGTPAQTADHLQQVWDALGYGIPACTPLGCDPGRASGLRTFVFGSLETTLGYTYGQVSRQRYADNAAAQA</sequence>
<evidence type="ECO:0000313" key="1">
    <source>
        <dbReference type="EMBL" id="MCH6471549.1"/>
    </source>
</evidence>
<reference evidence="1 2" key="1">
    <citation type="submission" date="2022-03" db="EMBL/GenBank/DDBJ databases">
        <title>Sinomonas sp. isolated from a soil.</title>
        <authorList>
            <person name="Han J."/>
            <person name="Kim D.-U."/>
        </authorList>
    </citation>
    <scope>NUCLEOTIDE SEQUENCE [LARGE SCALE GENOMIC DNA]</scope>
    <source>
        <strain evidence="1 2">5-5</strain>
    </source>
</reference>
<name>A0ABS9U4C3_9MICC</name>